<feature type="domain" description="DUF5648" evidence="1">
    <location>
        <begin position="314"/>
        <end position="440"/>
    </location>
</feature>
<evidence type="ECO:0000313" key="2">
    <source>
        <dbReference type="EMBL" id="GGF38024.1"/>
    </source>
</evidence>
<accession>A0ABQ1V5Y6</accession>
<keyword evidence="3" id="KW-1185">Reference proteome</keyword>
<dbReference type="SUPFAM" id="SSF56978">
    <property type="entry name" value="Perfringolysin"/>
    <property type="match status" value="1"/>
</dbReference>
<dbReference type="Pfam" id="PF18885">
    <property type="entry name" value="DUF5648"/>
    <property type="match status" value="1"/>
</dbReference>
<gene>
    <name evidence="2" type="ORF">GCM10011339_28230</name>
</gene>
<dbReference type="PRINTS" id="PR01400">
    <property type="entry name" value="TACYTOLYSIN"/>
</dbReference>
<reference evidence="3" key="1">
    <citation type="journal article" date="2019" name="Int. J. Syst. Evol. Microbiol.">
        <title>The Global Catalogue of Microorganisms (GCM) 10K type strain sequencing project: providing services to taxonomists for standard genome sequencing and annotation.</title>
        <authorList>
            <consortium name="The Broad Institute Genomics Platform"/>
            <consortium name="The Broad Institute Genome Sequencing Center for Infectious Disease"/>
            <person name="Wu L."/>
            <person name="Ma J."/>
        </authorList>
    </citation>
    <scope>NUCLEOTIDE SEQUENCE [LARGE SCALE GENOMIC DNA]</scope>
    <source>
        <strain evidence="3">CGMCC 1.15407</strain>
    </source>
</reference>
<sequence>MEGENASTNCSEQTITVTKCFSSLTLLEKGTDGLIYPGSLLTAESVLSGDYKEILGVTKRPLNIVFDIRGMTGAKNKWIEPTYSNYVNALGEMEAKPISGSQPAYVNFTTSEVKSEEHLKVAVGANFGVWKFSNISTDFKLDQERTKTVTVGKFVQEYFTVTADRPSDGVYIEEYPDPSIFGSYSPMYVSELTYGRVALFFAESTHSSDSVGAALEASFNFLANGSGNVSTAQKNILNTSRIKTLIHGGSSGDAAYVFVNGYEGLKDYVSQGGEMTNDSRGAIISYKLRNLSTHYTGTINISADYEERECKVEVFSYWSDGAKDHFYRTSYSPTAGGGNWSVEGRVFYGVPADREDAKPVYQYWNGTGQDHLYTFDNQPSIGAWQREYIAFYAFDTKVPGTQPVYSYYNSDAADHYYNFDVGSTAGGGGKWKREHVAFYAYP</sequence>
<dbReference type="EMBL" id="BMIU01000014">
    <property type="protein sequence ID" value="GGF38024.1"/>
    <property type="molecule type" value="Genomic_DNA"/>
</dbReference>
<dbReference type="Gene3D" id="3.30.1040.20">
    <property type="match status" value="1"/>
</dbReference>
<organism evidence="2 3">
    <name type="scientific">Echinicola rosea</name>
    <dbReference type="NCBI Taxonomy" id="1807691"/>
    <lineage>
        <taxon>Bacteria</taxon>
        <taxon>Pseudomonadati</taxon>
        <taxon>Bacteroidota</taxon>
        <taxon>Cytophagia</taxon>
        <taxon>Cytophagales</taxon>
        <taxon>Cyclobacteriaceae</taxon>
        <taxon>Echinicola</taxon>
    </lineage>
</organism>
<proteinExistence type="predicted"/>
<protein>
    <recommendedName>
        <fullName evidence="1">DUF5648 domain-containing protein</fullName>
    </recommendedName>
</protein>
<dbReference type="InterPro" id="IPR036363">
    <property type="entry name" value="Thiol_cytolysin_ab_sf"/>
</dbReference>
<name>A0ABQ1V5Y6_9BACT</name>
<evidence type="ECO:0000313" key="3">
    <source>
        <dbReference type="Proteomes" id="UP000647339"/>
    </source>
</evidence>
<dbReference type="Pfam" id="PF01289">
    <property type="entry name" value="Thiol_cytolysin"/>
    <property type="match status" value="1"/>
</dbReference>
<dbReference type="InterPro" id="IPR036359">
    <property type="entry name" value="Thiol_cytolysin_sf"/>
</dbReference>
<dbReference type="Gene3D" id="3.40.30.40">
    <property type="entry name" value="Perfringolysin"/>
    <property type="match status" value="1"/>
</dbReference>
<dbReference type="Proteomes" id="UP000647339">
    <property type="component" value="Unassembled WGS sequence"/>
</dbReference>
<dbReference type="Gene3D" id="3.90.840.10">
    <property type="entry name" value="Thiol-activated cytolysin superfamily/Thiol-activated cytolysin, alpha-beta domain"/>
    <property type="match status" value="1"/>
</dbReference>
<evidence type="ECO:0000259" key="1">
    <source>
        <dbReference type="Pfam" id="PF18885"/>
    </source>
</evidence>
<comment type="caution">
    <text evidence="2">The sequence shown here is derived from an EMBL/GenBank/DDBJ whole genome shotgun (WGS) entry which is preliminary data.</text>
</comment>
<dbReference type="InterPro" id="IPR001869">
    <property type="entry name" value="Thiol_cytolysin"/>
</dbReference>
<dbReference type="InterPro" id="IPR043708">
    <property type="entry name" value="DUF5648"/>
</dbReference>